<dbReference type="RefSeq" id="WP_083062254.1">
    <property type="nucleotide sequence ID" value="NZ_JACKVM010000001.1"/>
</dbReference>
<feature type="domain" description="TNT" evidence="2">
    <location>
        <begin position="767"/>
        <end position="854"/>
    </location>
</feature>
<dbReference type="Proteomes" id="UP000192366">
    <property type="component" value="Unassembled WGS sequence"/>
</dbReference>
<dbReference type="InterPro" id="IPR025331">
    <property type="entry name" value="TNT"/>
</dbReference>
<feature type="compositionally biased region" description="Low complexity" evidence="1">
    <location>
        <begin position="487"/>
        <end position="510"/>
    </location>
</feature>
<evidence type="ECO:0000256" key="1">
    <source>
        <dbReference type="SAM" id="MobiDB-lite"/>
    </source>
</evidence>
<feature type="compositionally biased region" description="Gly residues" evidence="1">
    <location>
        <begin position="628"/>
        <end position="654"/>
    </location>
</feature>
<feature type="compositionally biased region" description="Basic and acidic residues" evidence="1">
    <location>
        <begin position="669"/>
        <end position="690"/>
    </location>
</feature>
<dbReference type="EMBL" id="MVHJ01000049">
    <property type="protein sequence ID" value="ORA01534.1"/>
    <property type="molecule type" value="Genomic_DNA"/>
</dbReference>
<feature type="region of interest" description="Disordered" evidence="1">
    <location>
        <begin position="730"/>
        <end position="749"/>
    </location>
</feature>
<comment type="caution">
    <text evidence="3">The sequence shown here is derived from an EMBL/GenBank/DDBJ whole genome shotgun (WGS) entry which is preliminary data.</text>
</comment>
<feature type="compositionally biased region" description="Low complexity" evidence="1">
    <location>
        <begin position="598"/>
        <end position="627"/>
    </location>
</feature>
<feature type="compositionally biased region" description="Gly residues" evidence="1">
    <location>
        <begin position="585"/>
        <end position="597"/>
    </location>
</feature>
<dbReference type="GO" id="GO:0050135">
    <property type="term" value="F:NADP+ nucleosidase activity"/>
    <property type="evidence" value="ECO:0007669"/>
    <property type="project" value="InterPro"/>
</dbReference>
<evidence type="ECO:0000313" key="3">
    <source>
        <dbReference type="EMBL" id="ORA01534.1"/>
    </source>
</evidence>
<feature type="compositionally biased region" description="Low complexity" evidence="1">
    <location>
        <begin position="458"/>
        <end position="469"/>
    </location>
</feature>
<feature type="compositionally biased region" description="Low complexity" evidence="1">
    <location>
        <begin position="517"/>
        <end position="527"/>
    </location>
</feature>
<protein>
    <recommendedName>
        <fullName evidence="2">TNT domain-containing protein</fullName>
    </recommendedName>
</protein>
<organism evidence="3 4">
    <name type="scientific">Mycolicibacterium bacteremicum</name>
    <name type="common">Mycobacterium bacteremicum</name>
    <dbReference type="NCBI Taxonomy" id="564198"/>
    <lineage>
        <taxon>Bacteria</taxon>
        <taxon>Bacillati</taxon>
        <taxon>Actinomycetota</taxon>
        <taxon>Actinomycetes</taxon>
        <taxon>Mycobacteriales</taxon>
        <taxon>Mycobacteriaceae</taxon>
        <taxon>Mycolicibacterium</taxon>
    </lineage>
</organism>
<name>A0A1W9YNB0_MYCBA</name>
<feature type="compositionally biased region" description="Gly residues" evidence="1">
    <location>
        <begin position="542"/>
        <end position="552"/>
    </location>
</feature>
<feature type="region of interest" description="Disordered" evidence="1">
    <location>
        <begin position="445"/>
        <end position="724"/>
    </location>
</feature>
<feature type="compositionally biased region" description="Low complexity" evidence="1">
    <location>
        <begin position="553"/>
        <end position="566"/>
    </location>
</feature>
<dbReference type="Pfam" id="PF14021">
    <property type="entry name" value="TNT"/>
    <property type="match status" value="1"/>
</dbReference>
<gene>
    <name evidence="3" type="ORF">BST17_27920</name>
</gene>
<proteinExistence type="predicted"/>
<dbReference type="STRING" id="564198.BST17_27920"/>
<dbReference type="OrthoDB" id="3194844at2"/>
<feature type="compositionally biased region" description="Low complexity" evidence="1">
    <location>
        <begin position="575"/>
        <end position="584"/>
    </location>
</feature>
<keyword evidence="4" id="KW-1185">Reference proteome</keyword>
<sequence length="862" mass="85897">MRIEVEPQALIDAGKNVGSLGDQLEALSDALGQALAGGIASGGDPAGLNFGIGYSRQADEFGKYLAQAADAFKNVGLMLEATGINYQHADQASVAGGAGPTGSVSGQPAKTAVADAPYGPNGSLVTPPMKYHLITPFIRLIPGFGMAAGVAMTWPSGNSGMMNVTAAQWRNIARGLKVFEPALNTAKTIVGAQNIPEGGDITTALSDLGSGATTLAGVADGIATSVSDFAGGVQETQDAIRDLLDRISLDGLWDTVTGLLSGDGDKVLREIADDVSTVLENFQNQVQGVLGLLDELGTLLGEASDALNKWIRPILVDTFGEGAGNSVANLLDLYTDIQVGGAVAVIGLVSGTVALADPDTWKGLADTAIMIAKDPTKIDDVLKQAGSDFIALDEWQGENPGRGFGEAVGNIATLFIPGGAFAKGGAVAKGLAATRNLLEKGEIGRLGRLPGLGDRGTPDLPGLPDGPGAPHVPEFSPSPGVPPSVLNPPGSGSPGSSGSSGSAGSSGSPNGSPPVRPQGGDPGSPSSPGGGSGNQNTPSPNGSGGNPNGAGPGSPSSGGPAPTGGSPSPGGGDGPSSNGPVPTGGSPGTGGGDGPTGGTQSSPSVSSPADSPGSAGPSKSASDDGPGPVTGGGGSNEGGGDGPGGGSSGGGDGSGDSSSGGSEGGADDGMSHEPDGSDTPNDHGVHHDGNDPGVDVEDKDPPQPIPAAERFPDAAPYGDLTQEQFEQQFVDDAGELRYPDENDPSKPYAIPGTIRELTPDDIRKLDGTVLDRIGHPGGKWLAPEGADYGERALPPSSLEKDYYRYRVNADNPLPPGWTIEESRVAPWFGHPGGGLQYKIVAPSGERPNILELLEPPGFLEPI</sequence>
<reference evidence="3 4" key="1">
    <citation type="submission" date="2017-02" db="EMBL/GenBank/DDBJ databases">
        <title>The new phylogeny of genus Mycobacterium.</title>
        <authorList>
            <person name="Tortoli E."/>
            <person name="Trovato A."/>
            <person name="Cirillo D.M."/>
        </authorList>
    </citation>
    <scope>NUCLEOTIDE SEQUENCE [LARGE SCALE GENOMIC DNA]</scope>
    <source>
        <strain evidence="3 4">DSM 45578</strain>
    </source>
</reference>
<evidence type="ECO:0000313" key="4">
    <source>
        <dbReference type="Proteomes" id="UP000192366"/>
    </source>
</evidence>
<evidence type="ECO:0000259" key="2">
    <source>
        <dbReference type="Pfam" id="PF14021"/>
    </source>
</evidence>
<dbReference type="AlphaFoldDB" id="A0A1W9YNB0"/>
<accession>A0A1W9YNB0</accession>
<feature type="compositionally biased region" description="Basic and acidic residues" evidence="1">
    <location>
        <begin position="734"/>
        <end position="744"/>
    </location>
</feature>